<feature type="domain" description="FAD dependent oxidoreductase" evidence="2">
    <location>
        <begin position="4"/>
        <end position="349"/>
    </location>
</feature>
<dbReference type="GO" id="GO:0016491">
    <property type="term" value="F:oxidoreductase activity"/>
    <property type="evidence" value="ECO:0007669"/>
    <property type="project" value="UniProtKB-KW"/>
</dbReference>
<accession>A0A643JPM4</accession>
<proteinExistence type="predicted"/>
<dbReference type="Gene3D" id="3.30.9.10">
    <property type="entry name" value="D-Amino Acid Oxidase, subunit A, domain 2"/>
    <property type="match status" value="1"/>
</dbReference>
<protein>
    <submittedName>
        <fullName evidence="3">FAD-binding oxidoreductase</fullName>
    </submittedName>
</protein>
<dbReference type="AlphaFoldDB" id="A0A643JPM4"/>
<gene>
    <name evidence="3" type="ORF">Hfx1149_15065</name>
</gene>
<evidence type="ECO:0000313" key="3">
    <source>
        <dbReference type="EMBL" id="KAB1185375.1"/>
    </source>
</evidence>
<evidence type="ECO:0000259" key="2">
    <source>
        <dbReference type="Pfam" id="PF01266"/>
    </source>
</evidence>
<dbReference type="InterPro" id="IPR006076">
    <property type="entry name" value="FAD-dep_OxRdtase"/>
</dbReference>
<dbReference type="GO" id="GO:0005737">
    <property type="term" value="C:cytoplasm"/>
    <property type="evidence" value="ECO:0007669"/>
    <property type="project" value="TreeGrafter"/>
</dbReference>
<name>A0A643JPM4_9EURY</name>
<evidence type="ECO:0000256" key="1">
    <source>
        <dbReference type="ARBA" id="ARBA00023002"/>
    </source>
</evidence>
<dbReference type="PANTHER" id="PTHR13847:SF287">
    <property type="entry name" value="FAD-DEPENDENT OXIDOREDUCTASE DOMAIN-CONTAINING PROTEIN 1"/>
    <property type="match status" value="1"/>
</dbReference>
<dbReference type="InterPro" id="IPR036188">
    <property type="entry name" value="FAD/NAD-bd_sf"/>
</dbReference>
<dbReference type="Gene3D" id="3.50.50.60">
    <property type="entry name" value="FAD/NAD(P)-binding domain"/>
    <property type="match status" value="1"/>
</dbReference>
<sequence>MTHVTIIGAGAIGVSAAYHLTGQGIDVSVVDKGHVAGETTGKAGGLVFRQLHEPADVRAMGYSIDFFRDLSEEDNHFTYHEVGFLRTGTERERPAFEREVAMQRREGADVRLVEPAEIRDIYPTLSLDGVTVGTYASEDGYADPHTFTTTLLAAAQECGVDYRPGTMVTDIDVSSTPTVETESGTIRTDVVVIAAGPWSHHVAALADVELPVKPYRAQALVTTPVDFEIGTVYDAHEGVYFRSEQSGGLLVGDGTEEVESDPDGYTQTADFEFLVETSDVVEQRLPVDDVGIQNAWAGLCTATPDGRPLVGQPTYEPGGDTGPDGLLVAAGLQGHGFMRSPAVGRAVADIICDGESEYPEWKPSRFDEHPGDFEIEEMLKIDGKHPEME</sequence>
<reference evidence="3" key="1">
    <citation type="submission" date="2019-09" db="EMBL/GenBank/DDBJ databases">
        <title>Genomic analysis of Haloferax sp. CBA1149.</title>
        <authorList>
            <person name="Roh S.W."/>
        </authorList>
    </citation>
    <scope>NUCLEOTIDE SEQUENCE</scope>
    <source>
        <strain evidence="3">CBA1149</strain>
    </source>
</reference>
<dbReference type="EMBL" id="VZUS01000004">
    <property type="protein sequence ID" value="KAB1185375.1"/>
    <property type="molecule type" value="Genomic_DNA"/>
</dbReference>
<dbReference type="SUPFAM" id="SSF51905">
    <property type="entry name" value="FAD/NAD(P)-binding domain"/>
    <property type="match status" value="1"/>
</dbReference>
<organism evidence="3">
    <name type="scientific">Haloferax sp. CBA1149</name>
    <dbReference type="NCBI Taxonomy" id="2650753"/>
    <lineage>
        <taxon>Archaea</taxon>
        <taxon>Methanobacteriati</taxon>
        <taxon>Methanobacteriota</taxon>
        <taxon>Stenosarchaea group</taxon>
        <taxon>Halobacteria</taxon>
        <taxon>Halobacteriales</taxon>
        <taxon>Haloferacaceae</taxon>
        <taxon>Haloferax</taxon>
    </lineage>
</organism>
<keyword evidence="1" id="KW-0560">Oxidoreductase</keyword>
<dbReference type="PANTHER" id="PTHR13847">
    <property type="entry name" value="SARCOSINE DEHYDROGENASE-RELATED"/>
    <property type="match status" value="1"/>
</dbReference>
<dbReference type="RefSeq" id="WP_151139546.1">
    <property type="nucleotide sequence ID" value="NZ_VZUS01000004.1"/>
</dbReference>
<comment type="caution">
    <text evidence="3">The sequence shown here is derived from an EMBL/GenBank/DDBJ whole genome shotgun (WGS) entry which is preliminary data.</text>
</comment>
<dbReference type="Pfam" id="PF01266">
    <property type="entry name" value="DAO"/>
    <property type="match status" value="1"/>
</dbReference>